<name>A0ABP7T5S8_9SPHN</name>
<accession>A0ABP7T5S8</accession>
<dbReference type="Pfam" id="PF02669">
    <property type="entry name" value="KdpC"/>
    <property type="match status" value="1"/>
</dbReference>
<evidence type="ECO:0000256" key="1">
    <source>
        <dbReference type="ARBA" id="ARBA00022448"/>
    </source>
</evidence>
<comment type="subcellular location">
    <subcellularLocation>
        <location evidence="11">Cell membrane</location>
        <topology evidence="11">Single-pass membrane protein</topology>
    </subcellularLocation>
</comment>
<dbReference type="PIRSF" id="PIRSF001296">
    <property type="entry name" value="K_ATPase_KdpC"/>
    <property type="match status" value="1"/>
</dbReference>
<proteinExistence type="inferred from homology"/>
<sequence length="193" mass="19567">MLRDLSSAIRPALVLLLAFTLLLGLVYPIAVTGVAQVALPTQANGSLLREGDRIIGSSLIGQTFASPRYFHGRPSAAGDGYDAAASSGSNLGPTSADLKNAIAERIAAARTEGVSGPVPADMVTASGSGLDPDISPANAMAQVARVAAARGMGVEALSAMVAGSVERPLLGEPRVNVLLLNRQLDRAAAQAGR</sequence>
<evidence type="ECO:0000256" key="9">
    <source>
        <dbReference type="ARBA" id="ARBA00023065"/>
    </source>
</evidence>
<organism evidence="12 13">
    <name type="scientific">Sphingomonas swuensis</name>
    <dbReference type="NCBI Taxonomy" id="977800"/>
    <lineage>
        <taxon>Bacteria</taxon>
        <taxon>Pseudomonadati</taxon>
        <taxon>Pseudomonadota</taxon>
        <taxon>Alphaproteobacteria</taxon>
        <taxon>Sphingomonadales</taxon>
        <taxon>Sphingomonadaceae</taxon>
        <taxon>Sphingomonas</taxon>
    </lineage>
</organism>
<evidence type="ECO:0000256" key="4">
    <source>
        <dbReference type="ARBA" id="ARBA00022692"/>
    </source>
</evidence>
<dbReference type="NCBIfam" id="TIGR00681">
    <property type="entry name" value="kdpC"/>
    <property type="match status" value="1"/>
</dbReference>
<evidence type="ECO:0000256" key="5">
    <source>
        <dbReference type="ARBA" id="ARBA00022741"/>
    </source>
</evidence>
<dbReference type="HAMAP" id="MF_00276">
    <property type="entry name" value="KdpC"/>
    <property type="match status" value="1"/>
</dbReference>
<evidence type="ECO:0000256" key="7">
    <source>
        <dbReference type="ARBA" id="ARBA00022958"/>
    </source>
</evidence>
<dbReference type="Proteomes" id="UP001500235">
    <property type="component" value="Unassembled WGS sequence"/>
</dbReference>
<comment type="caution">
    <text evidence="12">The sequence shown here is derived from an EMBL/GenBank/DDBJ whole genome shotgun (WGS) entry which is preliminary data.</text>
</comment>
<keyword evidence="4 11" id="KW-0812">Transmembrane</keyword>
<evidence type="ECO:0000256" key="8">
    <source>
        <dbReference type="ARBA" id="ARBA00022989"/>
    </source>
</evidence>
<keyword evidence="1 11" id="KW-0813">Transport</keyword>
<comment type="subunit">
    <text evidence="11">The system is composed of three essential subunits: KdpA, KdpB and KdpC.</text>
</comment>
<dbReference type="InterPro" id="IPR003820">
    <property type="entry name" value="KdpC"/>
</dbReference>
<keyword evidence="7 11" id="KW-0630">Potassium</keyword>
<keyword evidence="2 11" id="KW-1003">Cell membrane</keyword>
<keyword evidence="13" id="KW-1185">Reference proteome</keyword>
<keyword evidence="5 11" id="KW-0547">Nucleotide-binding</keyword>
<gene>
    <name evidence="11 12" type="primary">kdpC</name>
    <name evidence="12" type="ORF">GCM10022280_22360</name>
</gene>
<evidence type="ECO:0000256" key="10">
    <source>
        <dbReference type="ARBA" id="ARBA00023136"/>
    </source>
</evidence>
<comment type="similarity">
    <text evidence="11">Belongs to the KdpC family.</text>
</comment>
<evidence type="ECO:0000313" key="12">
    <source>
        <dbReference type="EMBL" id="GAA4021327.1"/>
    </source>
</evidence>
<keyword evidence="6 11" id="KW-0067">ATP-binding</keyword>
<dbReference type="NCBIfam" id="NF001454">
    <property type="entry name" value="PRK00315.1"/>
    <property type="match status" value="1"/>
</dbReference>
<evidence type="ECO:0000256" key="3">
    <source>
        <dbReference type="ARBA" id="ARBA00022538"/>
    </source>
</evidence>
<keyword evidence="3 11" id="KW-0633">Potassium transport</keyword>
<keyword evidence="10 11" id="KW-0472">Membrane</keyword>
<evidence type="ECO:0000256" key="11">
    <source>
        <dbReference type="HAMAP-Rule" id="MF_00276"/>
    </source>
</evidence>
<dbReference type="PANTHER" id="PTHR30042">
    <property type="entry name" value="POTASSIUM-TRANSPORTING ATPASE C CHAIN"/>
    <property type="match status" value="1"/>
</dbReference>
<keyword evidence="8 11" id="KW-1133">Transmembrane helix</keyword>
<dbReference type="PANTHER" id="PTHR30042:SF2">
    <property type="entry name" value="POTASSIUM-TRANSPORTING ATPASE KDPC SUBUNIT"/>
    <property type="match status" value="1"/>
</dbReference>
<keyword evidence="9 11" id="KW-0406">Ion transport</keyword>
<comment type="function">
    <text evidence="11">Part of the high-affinity ATP-driven potassium transport (or Kdp) system, which catalyzes the hydrolysis of ATP coupled with the electrogenic transport of potassium into the cytoplasm. This subunit acts as a catalytic chaperone that increases the ATP-binding affinity of the ATP-hydrolyzing subunit KdpB by the formation of a transient KdpB/KdpC/ATP ternary complex.</text>
</comment>
<protein>
    <recommendedName>
        <fullName evidence="11">Potassium-transporting ATPase KdpC subunit</fullName>
    </recommendedName>
    <alternativeName>
        <fullName evidence="11">ATP phosphohydrolase [potassium-transporting] C chain</fullName>
    </alternativeName>
    <alternativeName>
        <fullName evidence="11">Potassium-binding and translocating subunit C</fullName>
    </alternativeName>
    <alternativeName>
        <fullName evidence="11">Potassium-translocating ATPase C chain</fullName>
    </alternativeName>
</protein>
<evidence type="ECO:0000313" key="13">
    <source>
        <dbReference type="Proteomes" id="UP001500235"/>
    </source>
</evidence>
<evidence type="ECO:0000256" key="2">
    <source>
        <dbReference type="ARBA" id="ARBA00022475"/>
    </source>
</evidence>
<reference evidence="13" key="1">
    <citation type="journal article" date="2019" name="Int. J. Syst. Evol. Microbiol.">
        <title>The Global Catalogue of Microorganisms (GCM) 10K type strain sequencing project: providing services to taxonomists for standard genome sequencing and annotation.</title>
        <authorList>
            <consortium name="The Broad Institute Genomics Platform"/>
            <consortium name="The Broad Institute Genome Sequencing Center for Infectious Disease"/>
            <person name="Wu L."/>
            <person name="Ma J."/>
        </authorList>
    </citation>
    <scope>NUCLEOTIDE SEQUENCE [LARGE SCALE GENOMIC DNA]</scope>
    <source>
        <strain evidence="13">JCM 17563</strain>
    </source>
</reference>
<evidence type="ECO:0000256" key="6">
    <source>
        <dbReference type="ARBA" id="ARBA00022840"/>
    </source>
</evidence>
<dbReference type="EMBL" id="BAABBQ010000001">
    <property type="protein sequence ID" value="GAA4021327.1"/>
    <property type="molecule type" value="Genomic_DNA"/>
</dbReference>
<dbReference type="RefSeq" id="WP_344707469.1">
    <property type="nucleotide sequence ID" value="NZ_BAABBQ010000001.1"/>
</dbReference>